<name>A0A7W7I0F9_9ACTN</name>
<gene>
    <name evidence="3" type="ORF">BJ971_004658</name>
</gene>
<keyword evidence="2" id="KW-0472">Membrane</keyword>
<feature type="region of interest" description="Disordered" evidence="1">
    <location>
        <begin position="92"/>
        <end position="111"/>
    </location>
</feature>
<evidence type="ECO:0000313" key="3">
    <source>
        <dbReference type="EMBL" id="MBB4764102.1"/>
    </source>
</evidence>
<dbReference type="Proteomes" id="UP000578112">
    <property type="component" value="Unassembled WGS sequence"/>
</dbReference>
<keyword evidence="2" id="KW-1133">Transmembrane helix</keyword>
<evidence type="ECO:0000256" key="1">
    <source>
        <dbReference type="SAM" id="MobiDB-lite"/>
    </source>
</evidence>
<comment type="caution">
    <text evidence="3">The sequence shown here is derived from an EMBL/GenBank/DDBJ whole genome shotgun (WGS) entry which is preliminary data.</text>
</comment>
<keyword evidence="4" id="KW-1185">Reference proteome</keyword>
<protein>
    <submittedName>
        <fullName evidence="3">Uncharacterized protein</fullName>
    </submittedName>
</protein>
<keyword evidence="2" id="KW-0812">Transmembrane</keyword>
<dbReference type="RefSeq" id="WP_184995328.1">
    <property type="nucleotide sequence ID" value="NZ_BOMK01000066.1"/>
</dbReference>
<dbReference type="EMBL" id="JACHNH010000001">
    <property type="protein sequence ID" value="MBB4764102.1"/>
    <property type="molecule type" value="Genomic_DNA"/>
</dbReference>
<proteinExistence type="predicted"/>
<organism evidence="3 4">
    <name type="scientific">Actinoplanes digitatis</name>
    <dbReference type="NCBI Taxonomy" id="1868"/>
    <lineage>
        <taxon>Bacteria</taxon>
        <taxon>Bacillati</taxon>
        <taxon>Actinomycetota</taxon>
        <taxon>Actinomycetes</taxon>
        <taxon>Micromonosporales</taxon>
        <taxon>Micromonosporaceae</taxon>
        <taxon>Actinoplanes</taxon>
    </lineage>
</organism>
<feature type="transmembrane region" description="Helical" evidence="2">
    <location>
        <begin position="60"/>
        <end position="81"/>
    </location>
</feature>
<sequence length="321" mass="32742">MSGGAAVVGSGEGRGWFEPSPRADGDEATQVHPVVPARPPTVAARAVIVYEERPRRPWRLWVFTVALVALTVGVVLGQTVAFEPVYRQAAGAGTVPDGSASPAPPAQPFPDAAHRVTAPLGSVRTRLLEVAGASAVVRVRSEDLGATLFDIATTDRGAVPVLTESARGHRLELLRTGEAGTAGAEIRLNAKVAWTLRFTGGATERNIDMRAGGLRGVAVDGGTTHLVLQLGKPKGTVPVTMAGPVGELVVYAGAGTPVRFRLGGGAGTAVVDGNTRRGVKAGAELTPAGWSAARNRYDVVSSGAVASVVAATFPAASRSAG</sequence>
<accession>A0A7W7I0F9</accession>
<evidence type="ECO:0000256" key="2">
    <source>
        <dbReference type="SAM" id="Phobius"/>
    </source>
</evidence>
<feature type="region of interest" description="Disordered" evidence="1">
    <location>
        <begin position="1"/>
        <end position="28"/>
    </location>
</feature>
<evidence type="ECO:0000313" key="4">
    <source>
        <dbReference type="Proteomes" id="UP000578112"/>
    </source>
</evidence>
<dbReference type="AlphaFoldDB" id="A0A7W7I0F9"/>
<reference evidence="3 4" key="1">
    <citation type="submission" date="2020-08" db="EMBL/GenBank/DDBJ databases">
        <title>Sequencing the genomes of 1000 actinobacteria strains.</title>
        <authorList>
            <person name="Klenk H.-P."/>
        </authorList>
    </citation>
    <scope>NUCLEOTIDE SEQUENCE [LARGE SCALE GENOMIC DNA]</scope>
    <source>
        <strain evidence="3 4">DSM 43149</strain>
    </source>
</reference>